<name>A0ABW5D885_9BACT</name>
<gene>
    <name evidence="2 3" type="primary">folE2</name>
    <name evidence="3" type="ORF">ACFSSA_06145</name>
</gene>
<feature type="site" description="May be catalytically important" evidence="2">
    <location>
        <position position="152"/>
    </location>
</feature>
<comment type="catalytic activity">
    <reaction evidence="2">
        <text>GTP + H2O = 7,8-dihydroneopterin 3'-triphosphate + formate + H(+)</text>
        <dbReference type="Rhea" id="RHEA:17473"/>
        <dbReference type="ChEBI" id="CHEBI:15377"/>
        <dbReference type="ChEBI" id="CHEBI:15378"/>
        <dbReference type="ChEBI" id="CHEBI:15740"/>
        <dbReference type="ChEBI" id="CHEBI:37565"/>
        <dbReference type="ChEBI" id="CHEBI:58462"/>
        <dbReference type="EC" id="3.5.4.16"/>
    </reaction>
</comment>
<accession>A0ABW5D885</accession>
<evidence type="ECO:0000256" key="1">
    <source>
        <dbReference type="ARBA" id="ARBA00022801"/>
    </source>
</evidence>
<dbReference type="GO" id="GO:0003934">
    <property type="term" value="F:GTP cyclohydrolase I activity"/>
    <property type="evidence" value="ECO:0007669"/>
    <property type="project" value="UniProtKB-EC"/>
</dbReference>
<evidence type="ECO:0000256" key="2">
    <source>
        <dbReference type="HAMAP-Rule" id="MF_01527"/>
    </source>
</evidence>
<comment type="pathway">
    <text evidence="2">Cofactor biosynthesis; 7,8-dihydroneopterin triphosphate biosynthesis; 7,8-dihydroneopterin triphosphate from GTP: step 1/1.</text>
</comment>
<dbReference type="Pfam" id="PF02649">
    <property type="entry name" value="GCHY-1"/>
    <property type="match status" value="1"/>
</dbReference>
<dbReference type="Gene3D" id="3.10.270.10">
    <property type="entry name" value="Urate Oxidase"/>
    <property type="match status" value="1"/>
</dbReference>
<keyword evidence="4" id="KW-1185">Reference proteome</keyword>
<proteinExistence type="inferred from homology"/>
<comment type="caution">
    <text evidence="3">The sequence shown here is derived from an EMBL/GenBank/DDBJ whole genome shotgun (WGS) entry which is preliminary data.</text>
</comment>
<dbReference type="EMBL" id="JBHUIT010000005">
    <property type="protein sequence ID" value="MFD2256246.1"/>
    <property type="molecule type" value="Genomic_DNA"/>
</dbReference>
<dbReference type="InterPro" id="IPR022838">
    <property type="entry name" value="GTP_cyclohydrolase_FolE2"/>
</dbReference>
<dbReference type="HAMAP" id="MF_01527_B">
    <property type="entry name" value="GTP_cyclohydrol_B"/>
    <property type="match status" value="1"/>
</dbReference>
<dbReference type="Proteomes" id="UP001597375">
    <property type="component" value="Unassembled WGS sequence"/>
</dbReference>
<dbReference type="InterPro" id="IPR003801">
    <property type="entry name" value="GTP_cyclohydrolase_FolE2/MptA"/>
</dbReference>
<protein>
    <recommendedName>
        <fullName evidence="2">GTP cyclohydrolase FolE2</fullName>
        <ecNumber evidence="2">3.5.4.16</ecNumber>
    </recommendedName>
</protein>
<evidence type="ECO:0000313" key="4">
    <source>
        <dbReference type="Proteomes" id="UP001597375"/>
    </source>
</evidence>
<comment type="similarity">
    <text evidence="2">Belongs to the GTP cyclohydrolase IV family.</text>
</comment>
<organism evidence="3 4">
    <name type="scientific">Luteolibacter algae</name>
    <dbReference type="NCBI Taxonomy" id="454151"/>
    <lineage>
        <taxon>Bacteria</taxon>
        <taxon>Pseudomonadati</taxon>
        <taxon>Verrucomicrobiota</taxon>
        <taxon>Verrucomicrobiia</taxon>
        <taxon>Verrucomicrobiales</taxon>
        <taxon>Verrucomicrobiaceae</taxon>
        <taxon>Luteolibacter</taxon>
    </lineage>
</organism>
<comment type="function">
    <text evidence="2">Converts GTP to 7,8-dihydroneopterin triphosphate.</text>
</comment>
<evidence type="ECO:0000313" key="3">
    <source>
        <dbReference type="EMBL" id="MFD2256246.1"/>
    </source>
</evidence>
<dbReference type="PANTHER" id="PTHR36445">
    <property type="entry name" value="GTP CYCLOHYDROLASE MPTA"/>
    <property type="match status" value="1"/>
</dbReference>
<dbReference type="NCBIfam" id="NF010200">
    <property type="entry name" value="PRK13674.1-1"/>
    <property type="match status" value="1"/>
</dbReference>
<dbReference type="PANTHER" id="PTHR36445:SF1">
    <property type="entry name" value="GTP CYCLOHYDROLASE MPTA"/>
    <property type="match status" value="1"/>
</dbReference>
<keyword evidence="1 2" id="KW-0378">Hydrolase</keyword>
<dbReference type="EC" id="3.5.4.16" evidence="2"/>
<sequence>MDKMQVLPDTQNEQDHREIMIDRVGVKELRYPARYLGANGTEQPTIAKYEMTVELPAHLKGTHMSRFVEALHAFPEPLCGESLAKLTEALAGRLQAQRAYIGCEFSIFREKEAPVSKMKSLLDYELGMEYRYCAEGGSELFLSAQIPVATLCPCSKAISERGAHNQRGVVTISVAADQKLTFEELIDLAESSASCELYAGLKRTDEKAVTERAYDQPVFVEDLARNVAAGLRKHDLISWYRVEAENFESIHNHNAYAMIES</sequence>
<reference evidence="4" key="1">
    <citation type="journal article" date="2019" name="Int. J. Syst. Evol. Microbiol.">
        <title>The Global Catalogue of Microorganisms (GCM) 10K type strain sequencing project: providing services to taxonomists for standard genome sequencing and annotation.</title>
        <authorList>
            <consortium name="The Broad Institute Genomics Platform"/>
            <consortium name="The Broad Institute Genome Sequencing Center for Infectious Disease"/>
            <person name="Wu L."/>
            <person name="Ma J."/>
        </authorList>
    </citation>
    <scope>NUCLEOTIDE SEQUENCE [LARGE SCALE GENOMIC DNA]</scope>
    <source>
        <strain evidence="4">CGMCC 4.7106</strain>
    </source>
</reference>
<dbReference type="RefSeq" id="WP_386819314.1">
    <property type="nucleotide sequence ID" value="NZ_JBHUIT010000005.1"/>
</dbReference>